<dbReference type="RefSeq" id="WP_380429911.1">
    <property type="nucleotide sequence ID" value="NZ_JBHSAC010000018.1"/>
</dbReference>
<dbReference type="SMART" id="SM00304">
    <property type="entry name" value="HAMP"/>
    <property type="match status" value="1"/>
</dbReference>
<gene>
    <name evidence="17" type="ORF">ACFOSE_02190</name>
</gene>
<evidence type="ECO:0000259" key="15">
    <source>
        <dbReference type="PROSITE" id="PS50109"/>
    </source>
</evidence>
<dbReference type="CDD" id="cd00082">
    <property type="entry name" value="HisKA"/>
    <property type="match status" value="1"/>
</dbReference>
<dbReference type="InterPro" id="IPR036097">
    <property type="entry name" value="HisK_dim/P_sf"/>
</dbReference>
<keyword evidence="12" id="KW-0902">Two-component regulatory system</keyword>
<dbReference type="PROSITE" id="PS50109">
    <property type="entry name" value="HIS_KIN"/>
    <property type="match status" value="1"/>
</dbReference>
<evidence type="ECO:0000313" key="17">
    <source>
        <dbReference type="EMBL" id="MFC3931605.1"/>
    </source>
</evidence>
<dbReference type="PANTHER" id="PTHR45528">
    <property type="entry name" value="SENSOR HISTIDINE KINASE CPXA"/>
    <property type="match status" value="1"/>
</dbReference>
<evidence type="ECO:0000256" key="13">
    <source>
        <dbReference type="ARBA" id="ARBA00023136"/>
    </source>
</evidence>
<feature type="domain" description="HAMP" evidence="16">
    <location>
        <begin position="174"/>
        <end position="228"/>
    </location>
</feature>
<evidence type="ECO:0000256" key="5">
    <source>
        <dbReference type="ARBA" id="ARBA00022553"/>
    </source>
</evidence>
<keyword evidence="11 14" id="KW-1133">Transmembrane helix</keyword>
<evidence type="ECO:0000259" key="16">
    <source>
        <dbReference type="PROSITE" id="PS50885"/>
    </source>
</evidence>
<dbReference type="EC" id="2.7.13.3" evidence="3"/>
<comment type="subcellular location">
    <subcellularLocation>
        <location evidence="2">Cell membrane</location>
        <topology evidence="2">Multi-pass membrane protein</topology>
    </subcellularLocation>
</comment>
<keyword evidence="9 17" id="KW-0418">Kinase</keyword>
<dbReference type="InterPro" id="IPR005467">
    <property type="entry name" value="His_kinase_dom"/>
</dbReference>
<dbReference type="Pfam" id="PF02518">
    <property type="entry name" value="HATPase_c"/>
    <property type="match status" value="1"/>
</dbReference>
<evidence type="ECO:0000256" key="8">
    <source>
        <dbReference type="ARBA" id="ARBA00022741"/>
    </source>
</evidence>
<evidence type="ECO:0000256" key="11">
    <source>
        <dbReference type="ARBA" id="ARBA00022989"/>
    </source>
</evidence>
<dbReference type="InterPro" id="IPR036890">
    <property type="entry name" value="HATPase_C_sf"/>
</dbReference>
<keyword evidence="7 14" id="KW-0812">Transmembrane</keyword>
<dbReference type="SUPFAM" id="SSF158472">
    <property type="entry name" value="HAMP domain-like"/>
    <property type="match status" value="1"/>
</dbReference>
<evidence type="ECO:0000256" key="10">
    <source>
        <dbReference type="ARBA" id="ARBA00022840"/>
    </source>
</evidence>
<keyword evidence="13 14" id="KW-0472">Membrane</keyword>
<dbReference type="Gene3D" id="6.10.340.10">
    <property type="match status" value="1"/>
</dbReference>
<keyword evidence="5" id="KW-0597">Phosphoprotein</keyword>
<dbReference type="InterPro" id="IPR050398">
    <property type="entry name" value="HssS/ArlS-like"/>
</dbReference>
<keyword evidence="10" id="KW-0067">ATP-binding</keyword>
<dbReference type="SMART" id="SM00388">
    <property type="entry name" value="HisKA"/>
    <property type="match status" value="1"/>
</dbReference>
<evidence type="ECO:0000256" key="7">
    <source>
        <dbReference type="ARBA" id="ARBA00022692"/>
    </source>
</evidence>
<keyword evidence="8" id="KW-0547">Nucleotide-binding</keyword>
<dbReference type="Proteomes" id="UP001595901">
    <property type="component" value="Unassembled WGS sequence"/>
</dbReference>
<evidence type="ECO:0000256" key="2">
    <source>
        <dbReference type="ARBA" id="ARBA00004651"/>
    </source>
</evidence>
<evidence type="ECO:0000313" key="18">
    <source>
        <dbReference type="Proteomes" id="UP001595901"/>
    </source>
</evidence>
<dbReference type="EMBL" id="JBHSAC010000018">
    <property type="protein sequence ID" value="MFC3931605.1"/>
    <property type="molecule type" value="Genomic_DNA"/>
</dbReference>
<proteinExistence type="predicted"/>
<dbReference type="PROSITE" id="PS50885">
    <property type="entry name" value="HAMP"/>
    <property type="match status" value="1"/>
</dbReference>
<dbReference type="SUPFAM" id="SSF55874">
    <property type="entry name" value="ATPase domain of HSP90 chaperone/DNA topoisomerase II/histidine kinase"/>
    <property type="match status" value="1"/>
</dbReference>
<feature type="domain" description="Histidine kinase" evidence="15">
    <location>
        <begin position="236"/>
        <end position="450"/>
    </location>
</feature>
<dbReference type="PANTHER" id="PTHR45528:SF1">
    <property type="entry name" value="SENSOR HISTIDINE KINASE CPXA"/>
    <property type="match status" value="1"/>
</dbReference>
<dbReference type="Pfam" id="PF00512">
    <property type="entry name" value="HisKA"/>
    <property type="match status" value="1"/>
</dbReference>
<dbReference type="InterPro" id="IPR004358">
    <property type="entry name" value="Sig_transdc_His_kin-like_C"/>
</dbReference>
<reference evidence="18" key="1">
    <citation type="journal article" date="2019" name="Int. J. Syst. Evol. Microbiol.">
        <title>The Global Catalogue of Microorganisms (GCM) 10K type strain sequencing project: providing services to taxonomists for standard genome sequencing and annotation.</title>
        <authorList>
            <consortium name="The Broad Institute Genomics Platform"/>
            <consortium name="The Broad Institute Genome Sequencing Center for Infectious Disease"/>
            <person name="Wu L."/>
            <person name="Ma J."/>
        </authorList>
    </citation>
    <scope>NUCLEOTIDE SEQUENCE [LARGE SCALE GENOMIC DNA]</scope>
    <source>
        <strain evidence="18">CCUG 58728</strain>
    </source>
</reference>
<evidence type="ECO:0000256" key="14">
    <source>
        <dbReference type="SAM" id="Phobius"/>
    </source>
</evidence>
<dbReference type="SMART" id="SM00387">
    <property type="entry name" value="HATPase_c"/>
    <property type="match status" value="1"/>
</dbReference>
<comment type="caution">
    <text evidence="17">The sequence shown here is derived from an EMBL/GenBank/DDBJ whole genome shotgun (WGS) entry which is preliminary data.</text>
</comment>
<dbReference type="InterPro" id="IPR003660">
    <property type="entry name" value="HAMP_dom"/>
</dbReference>
<sequence>MLFTNNLKQNQRQKKGSSIVKQVTLWYSIFIFLLLLGIFAFAFFVSGSLADSTGKQRLENAALEMSQDIEDYEAFDDGAYYAIYAKDGRLLRGTFPRNFDANLPFSKDKVRTTKAKGDSFYYYDVKIEHSSRWLRAVRARTHISEEYRFFLISLGIIAPLLLVFIVWGGYLILKRAFVPVIHISETAQLITQSQDFSQRISVTNRSDELTQLAVTINKMLETIDTSFEREKQFNHDVSHELRTPLTVILSESEYGQTYASTLADAKESNAIIHRQAQHMKAMVEQILELSRLESHKELSLVSLNLSDLTKQKLQDYQRLLTEKDIQLSSDVDDNLHVLGNELLLSRLLDNIFSNAMKFTKDQIEVRLKAQGRECQLIIADNGLGISKAEKEKIWQKFYQVDAARSKSQQQGVGLGLSLVQEIVRQHHGRIEVVSSENQGAQFIVVLPLKAD</sequence>
<dbReference type="PRINTS" id="PR00344">
    <property type="entry name" value="BCTRLSENSOR"/>
</dbReference>
<keyword evidence="4" id="KW-1003">Cell membrane</keyword>
<dbReference type="Pfam" id="PF00672">
    <property type="entry name" value="HAMP"/>
    <property type="match status" value="1"/>
</dbReference>
<evidence type="ECO:0000256" key="3">
    <source>
        <dbReference type="ARBA" id="ARBA00012438"/>
    </source>
</evidence>
<protein>
    <recommendedName>
        <fullName evidence="3">histidine kinase</fullName>
        <ecNumber evidence="3">2.7.13.3</ecNumber>
    </recommendedName>
</protein>
<keyword evidence="18" id="KW-1185">Reference proteome</keyword>
<evidence type="ECO:0000256" key="12">
    <source>
        <dbReference type="ARBA" id="ARBA00023012"/>
    </source>
</evidence>
<evidence type="ECO:0000256" key="1">
    <source>
        <dbReference type="ARBA" id="ARBA00000085"/>
    </source>
</evidence>
<dbReference type="SUPFAM" id="SSF47384">
    <property type="entry name" value="Homodimeric domain of signal transducing histidine kinase"/>
    <property type="match status" value="1"/>
</dbReference>
<comment type="catalytic activity">
    <reaction evidence="1">
        <text>ATP + protein L-histidine = ADP + protein N-phospho-L-histidine.</text>
        <dbReference type="EC" id="2.7.13.3"/>
    </reaction>
</comment>
<name>A0ABV8CZ88_9STRE</name>
<evidence type="ECO:0000256" key="6">
    <source>
        <dbReference type="ARBA" id="ARBA00022679"/>
    </source>
</evidence>
<dbReference type="InterPro" id="IPR003594">
    <property type="entry name" value="HATPase_dom"/>
</dbReference>
<evidence type="ECO:0000256" key="4">
    <source>
        <dbReference type="ARBA" id="ARBA00022475"/>
    </source>
</evidence>
<dbReference type="Gene3D" id="1.10.287.130">
    <property type="match status" value="1"/>
</dbReference>
<feature type="transmembrane region" description="Helical" evidence="14">
    <location>
        <begin position="25"/>
        <end position="50"/>
    </location>
</feature>
<evidence type="ECO:0000256" key="9">
    <source>
        <dbReference type="ARBA" id="ARBA00022777"/>
    </source>
</evidence>
<dbReference type="CDD" id="cd06225">
    <property type="entry name" value="HAMP"/>
    <property type="match status" value="1"/>
</dbReference>
<dbReference type="GO" id="GO:0016301">
    <property type="term" value="F:kinase activity"/>
    <property type="evidence" value="ECO:0007669"/>
    <property type="project" value="UniProtKB-KW"/>
</dbReference>
<dbReference type="InterPro" id="IPR003661">
    <property type="entry name" value="HisK_dim/P_dom"/>
</dbReference>
<dbReference type="Gene3D" id="3.30.565.10">
    <property type="entry name" value="Histidine kinase-like ATPase, C-terminal domain"/>
    <property type="match status" value="1"/>
</dbReference>
<keyword evidence="6" id="KW-0808">Transferase</keyword>
<feature type="transmembrane region" description="Helical" evidence="14">
    <location>
        <begin position="149"/>
        <end position="173"/>
    </location>
</feature>
<accession>A0ABV8CZ88</accession>
<organism evidence="17 18">
    <name type="scientific">Streptococcus dentapri</name>
    <dbReference type="NCBI Taxonomy" id="573564"/>
    <lineage>
        <taxon>Bacteria</taxon>
        <taxon>Bacillati</taxon>
        <taxon>Bacillota</taxon>
        <taxon>Bacilli</taxon>
        <taxon>Lactobacillales</taxon>
        <taxon>Streptococcaceae</taxon>
        <taxon>Streptococcus</taxon>
    </lineage>
</organism>